<evidence type="ECO:0000256" key="1">
    <source>
        <dbReference type="SAM" id="MobiDB-lite"/>
    </source>
</evidence>
<reference evidence="2" key="1">
    <citation type="submission" date="2021-02" db="EMBL/GenBank/DDBJ databases">
        <title>The CRISPR/cas machinery reduction and long-range gene transfer in the hot spring cyanobacterium Synechococcus.</title>
        <authorList>
            <person name="Dvorak P."/>
            <person name="Jahodarova E."/>
            <person name="Hasler P."/>
            <person name="Poulickova A."/>
        </authorList>
    </citation>
    <scope>NUCLEOTIDE SEQUENCE</scope>
    <source>
        <strain evidence="2">Rupite</strain>
    </source>
</reference>
<feature type="compositionally biased region" description="Polar residues" evidence="1">
    <location>
        <begin position="129"/>
        <end position="142"/>
    </location>
</feature>
<accession>A0ABT0CBU1</accession>
<dbReference type="RefSeq" id="WP_244350534.1">
    <property type="nucleotide sequence ID" value="NZ_JAFIRA010000024.1"/>
</dbReference>
<keyword evidence="3" id="KW-1185">Reference proteome</keyword>
<proteinExistence type="predicted"/>
<dbReference type="EMBL" id="JAFIRA010000024">
    <property type="protein sequence ID" value="MCJ2543258.1"/>
    <property type="molecule type" value="Genomic_DNA"/>
</dbReference>
<dbReference type="Proteomes" id="UP000830835">
    <property type="component" value="Unassembled WGS sequence"/>
</dbReference>
<feature type="region of interest" description="Disordered" evidence="1">
    <location>
        <begin position="111"/>
        <end position="142"/>
    </location>
</feature>
<dbReference type="Pfam" id="PF09654">
    <property type="entry name" value="DUF2396"/>
    <property type="match status" value="1"/>
</dbReference>
<dbReference type="NCBIfam" id="TIGR02652">
    <property type="entry name" value="TIGR02652 family protein"/>
    <property type="match status" value="1"/>
</dbReference>
<organism evidence="2 3">
    <name type="scientific">Thermostichus vulcanus str. 'Rupite'</name>
    <dbReference type="NCBI Taxonomy" id="2813851"/>
    <lineage>
        <taxon>Bacteria</taxon>
        <taxon>Bacillati</taxon>
        <taxon>Cyanobacteriota</taxon>
        <taxon>Cyanophyceae</taxon>
        <taxon>Thermostichales</taxon>
        <taxon>Thermostichaceae</taxon>
        <taxon>Thermostichus</taxon>
    </lineage>
</organism>
<gene>
    <name evidence="2" type="ORF">JX360_10115</name>
</gene>
<comment type="caution">
    <text evidence="2">The sequence shown here is derived from an EMBL/GenBank/DDBJ whole genome shotgun (WGS) entry which is preliminary data.</text>
</comment>
<sequence>MTVAFSYPIFGPSIQCPHCRQTIAALTLTDTYLCHRHGAFEADPEQEELVHLQSGRRWRFWEGRWFRQHTHADGIRFEIHEELDRLRMQGLRATQVVVAERYHQLLSPYLEQGSHRRPGPPRLYGLPVSFSSSAPDGSNSNGSANRWRVINFELTYEIDPAMRQPQSRLQLCD</sequence>
<dbReference type="InterPro" id="IPR013472">
    <property type="entry name" value="CHP02652"/>
</dbReference>
<name>A0ABT0CBU1_THEVL</name>
<protein>
    <submittedName>
        <fullName evidence="2">TIGR02652 family protein</fullName>
    </submittedName>
</protein>
<evidence type="ECO:0000313" key="2">
    <source>
        <dbReference type="EMBL" id="MCJ2543258.1"/>
    </source>
</evidence>
<evidence type="ECO:0000313" key="3">
    <source>
        <dbReference type="Proteomes" id="UP000830835"/>
    </source>
</evidence>